<proteinExistence type="inferred from homology"/>
<reference evidence="8" key="2">
    <citation type="submission" date="2020-02" db="EMBL/GenBank/DDBJ databases">
        <authorList>
            <person name="Studholme D.J."/>
        </authorList>
    </citation>
    <scope>NUCLEOTIDE SEQUENCE</scope>
    <source>
        <strain evidence="8">00238/432</strain>
    </source>
</reference>
<dbReference type="EMBL" id="AOFI03000002">
    <property type="protein sequence ID" value="KAF4325933.1"/>
    <property type="molecule type" value="Genomic_DNA"/>
</dbReference>
<evidence type="ECO:0000256" key="5">
    <source>
        <dbReference type="ARBA" id="ARBA00022898"/>
    </source>
</evidence>
<dbReference type="Gene3D" id="3.90.1150.10">
    <property type="entry name" value="Aspartate Aminotransferase, domain 1"/>
    <property type="match status" value="1"/>
</dbReference>
<dbReference type="InterPro" id="IPR004839">
    <property type="entry name" value="Aminotransferase_I/II_large"/>
</dbReference>
<dbReference type="Pfam" id="PF00155">
    <property type="entry name" value="Aminotran_1_2"/>
    <property type="match status" value="1"/>
</dbReference>
<dbReference type="PANTHER" id="PTHR42832:SF3">
    <property type="entry name" value="L-GLUTAMINE--4-(METHYLSULFANYL)-2-OXOBUTANOATE AMINOTRANSFERASE"/>
    <property type="match status" value="1"/>
</dbReference>
<evidence type="ECO:0000256" key="2">
    <source>
        <dbReference type="ARBA" id="ARBA00007441"/>
    </source>
</evidence>
<dbReference type="GO" id="GO:0001522">
    <property type="term" value="P:pseudouridine synthesis"/>
    <property type="evidence" value="ECO:0007669"/>
    <property type="project" value="InterPro"/>
</dbReference>
<protein>
    <recommendedName>
        <fullName evidence="10">Aminotransferase</fullName>
    </recommendedName>
</protein>
<dbReference type="Pfam" id="PF00849">
    <property type="entry name" value="PseudoU_synth_2"/>
    <property type="match status" value="1"/>
</dbReference>
<sequence length="487" mass="53986">MYTVTERNSKHAVTHFTVTERINDYTLLELKLETGRTHQIRVHMKFIGHPLVGDPTYGRNKGIKMQGQALHAAVLGFETYIQTNFADRIGGSNYGKDTNIYKFEKIKRAKASAKKDFPNVELIDLGVGEPDEMADAGIVAALAEQASKPENRGYADNGIPEFKEAAAAYLKNVFNVEGIDPSTEIVHSIGSKPALAMMPSCFINPGDVTIMTVPGYPVMGTHTKYLGGEVFNIQLTKENNFLPDLTAIPEDIAKRAKLLYLNYPNNPTGASATVEFFTEVVEWAKKYSVVVVHDAPYAALTYDGKKPFSFLSVPGAKDVGVELHSLSKSYNMTGWRIGFVAGNPLVVKAFSDVKDNNDSGQFIAIQKAAAYGLNHPEITEKIAEKYSRRHDLLVAALNELGFQAEKPKGSFFLYVEAPKGIVGGRRFESGEDFSQFLIREKLISSVPWDDAGNFVRFSVTFEAKGEEEEKRVIAEIKRRLSDVQFEF</sequence>
<dbReference type="AlphaFoldDB" id="A0A8J4SWN4"/>
<dbReference type="Gene3D" id="3.30.2350.10">
    <property type="entry name" value="Pseudouridine synthase"/>
    <property type="match status" value="1"/>
</dbReference>
<dbReference type="SUPFAM" id="SSF55120">
    <property type="entry name" value="Pseudouridine synthase"/>
    <property type="match status" value="1"/>
</dbReference>
<dbReference type="InterPro" id="IPR015424">
    <property type="entry name" value="PyrdxlP-dep_Trfase"/>
</dbReference>
<dbReference type="GO" id="GO:0008483">
    <property type="term" value="F:transaminase activity"/>
    <property type="evidence" value="ECO:0007669"/>
    <property type="project" value="UniProtKB-KW"/>
</dbReference>
<evidence type="ECO:0008006" key="10">
    <source>
        <dbReference type="Google" id="ProtNLM"/>
    </source>
</evidence>
<evidence type="ECO:0000259" key="7">
    <source>
        <dbReference type="Pfam" id="PF00849"/>
    </source>
</evidence>
<comment type="caution">
    <text evidence="8">The sequence shown here is derived from an EMBL/GenBank/DDBJ whole genome shotgun (WGS) entry which is preliminary data.</text>
</comment>
<organism evidence="8 9">
    <name type="scientific">Phytophthora kernoviae 00238/432</name>
    <dbReference type="NCBI Taxonomy" id="1284355"/>
    <lineage>
        <taxon>Eukaryota</taxon>
        <taxon>Sar</taxon>
        <taxon>Stramenopiles</taxon>
        <taxon>Oomycota</taxon>
        <taxon>Peronosporomycetes</taxon>
        <taxon>Peronosporales</taxon>
        <taxon>Peronosporaceae</taxon>
        <taxon>Phytophthora</taxon>
    </lineage>
</organism>
<evidence type="ECO:0000313" key="9">
    <source>
        <dbReference type="Proteomes" id="UP000702964"/>
    </source>
</evidence>
<dbReference type="InterPro" id="IPR006145">
    <property type="entry name" value="PsdUridine_synth_RsuA/RluA"/>
</dbReference>
<dbReference type="Gene3D" id="3.40.640.10">
    <property type="entry name" value="Type I PLP-dependent aspartate aminotransferase-like (Major domain)"/>
    <property type="match status" value="1"/>
</dbReference>
<dbReference type="SUPFAM" id="SSF53383">
    <property type="entry name" value="PLP-dependent transferases"/>
    <property type="match status" value="1"/>
</dbReference>
<feature type="domain" description="Pseudouridine synthase RsuA/RluA-like" evidence="7">
    <location>
        <begin position="3"/>
        <end position="44"/>
    </location>
</feature>
<dbReference type="Proteomes" id="UP000702964">
    <property type="component" value="Unassembled WGS sequence"/>
</dbReference>
<dbReference type="CDD" id="cd02869">
    <property type="entry name" value="PseudoU_synth_RluA_like"/>
    <property type="match status" value="1"/>
</dbReference>
<evidence type="ECO:0000256" key="4">
    <source>
        <dbReference type="ARBA" id="ARBA00022679"/>
    </source>
</evidence>
<keyword evidence="3" id="KW-0032">Aminotransferase</keyword>
<dbReference type="PANTHER" id="PTHR42832">
    <property type="entry name" value="AMINO ACID AMINOTRANSFERASE"/>
    <property type="match status" value="1"/>
</dbReference>
<comment type="similarity">
    <text evidence="2">Belongs to the class-I pyridoxal-phosphate-dependent aminotransferase family.</text>
</comment>
<dbReference type="InterPro" id="IPR015422">
    <property type="entry name" value="PyrdxlP-dep_Trfase_small"/>
</dbReference>
<dbReference type="GO" id="GO:0009982">
    <property type="term" value="F:pseudouridine synthase activity"/>
    <property type="evidence" value="ECO:0007669"/>
    <property type="project" value="InterPro"/>
</dbReference>
<dbReference type="InterPro" id="IPR004838">
    <property type="entry name" value="NHTrfase_class1_PyrdxlP-BS"/>
</dbReference>
<dbReference type="GO" id="GO:0003723">
    <property type="term" value="F:RNA binding"/>
    <property type="evidence" value="ECO:0007669"/>
    <property type="project" value="InterPro"/>
</dbReference>
<keyword evidence="5" id="KW-0663">Pyridoxal phosphate</keyword>
<dbReference type="GO" id="GO:0030170">
    <property type="term" value="F:pyridoxal phosphate binding"/>
    <property type="evidence" value="ECO:0007669"/>
    <property type="project" value="InterPro"/>
</dbReference>
<accession>A0A8J4SWN4</accession>
<gene>
    <name evidence="8" type="ORF">G195_000422</name>
</gene>
<name>A0A8J4SWN4_9STRA</name>
<evidence type="ECO:0000259" key="6">
    <source>
        <dbReference type="Pfam" id="PF00155"/>
    </source>
</evidence>
<keyword evidence="4" id="KW-0808">Transferase</keyword>
<dbReference type="PROSITE" id="PS00105">
    <property type="entry name" value="AA_TRANSFER_CLASS_1"/>
    <property type="match status" value="1"/>
</dbReference>
<dbReference type="NCBIfam" id="NF004937">
    <property type="entry name" value="PRK06290.1"/>
    <property type="match status" value="1"/>
</dbReference>
<evidence type="ECO:0000256" key="1">
    <source>
        <dbReference type="ARBA" id="ARBA00001933"/>
    </source>
</evidence>
<dbReference type="InterPro" id="IPR020103">
    <property type="entry name" value="PsdUridine_synth_cat_dom_sf"/>
</dbReference>
<dbReference type="CDD" id="cd00609">
    <property type="entry name" value="AAT_like"/>
    <property type="match status" value="1"/>
</dbReference>
<feature type="domain" description="Aminotransferase class I/classII large" evidence="6">
    <location>
        <begin position="121"/>
        <end position="468"/>
    </location>
</feature>
<dbReference type="InterPro" id="IPR050881">
    <property type="entry name" value="LL-DAP_aminotransferase"/>
</dbReference>
<comment type="cofactor">
    <cofactor evidence="1">
        <name>pyridoxal 5'-phosphate</name>
        <dbReference type="ChEBI" id="CHEBI:597326"/>
    </cofactor>
</comment>
<evidence type="ECO:0000256" key="3">
    <source>
        <dbReference type="ARBA" id="ARBA00022576"/>
    </source>
</evidence>
<dbReference type="InterPro" id="IPR015421">
    <property type="entry name" value="PyrdxlP-dep_Trfase_major"/>
</dbReference>
<reference evidence="8" key="1">
    <citation type="journal article" date="2015" name="Genom Data">
        <title>Draft genome sequences of Phytophthora kernoviae and Phytophthora ramorum lineage EU2 from Scotland.</title>
        <authorList>
            <person name="Sambles C."/>
            <person name="Schlenzig A."/>
            <person name="O'Neill P."/>
            <person name="Grant M."/>
            <person name="Studholme D.J."/>
        </authorList>
    </citation>
    <scope>NUCLEOTIDE SEQUENCE</scope>
    <source>
        <strain evidence="8">00238/432</strain>
    </source>
</reference>
<evidence type="ECO:0000313" key="8">
    <source>
        <dbReference type="EMBL" id="KAF4325933.1"/>
    </source>
</evidence>